<evidence type="ECO:0000313" key="2">
    <source>
        <dbReference type="EMBL" id="KAJ1188624.1"/>
    </source>
</evidence>
<name>A0AAV7UJH0_PLEWA</name>
<feature type="compositionally biased region" description="Basic residues" evidence="1">
    <location>
        <begin position="1"/>
        <end position="11"/>
    </location>
</feature>
<feature type="region of interest" description="Disordered" evidence="1">
    <location>
        <begin position="1"/>
        <end position="57"/>
    </location>
</feature>
<evidence type="ECO:0000256" key="1">
    <source>
        <dbReference type="SAM" id="MobiDB-lite"/>
    </source>
</evidence>
<dbReference type="EMBL" id="JANPWB010000005">
    <property type="protein sequence ID" value="KAJ1188624.1"/>
    <property type="molecule type" value="Genomic_DNA"/>
</dbReference>
<feature type="compositionally biased region" description="Pro residues" evidence="1">
    <location>
        <begin position="40"/>
        <end position="50"/>
    </location>
</feature>
<accession>A0AAV7UJH0</accession>
<reference evidence="2" key="1">
    <citation type="journal article" date="2022" name="bioRxiv">
        <title>Sequencing and chromosome-scale assembly of the giantPleurodeles waltlgenome.</title>
        <authorList>
            <person name="Brown T."/>
            <person name="Elewa A."/>
            <person name="Iarovenko S."/>
            <person name="Subramanian E."/>
            <person name="Araus A.J."/>
            <person name="Petzold A."/>
            <person name="Susuki M."/>
            <person name="Suzuki K.-i.T."/>
            <person name="Hayashi T."/>
            <person name="Toyoda A."/>
            <person name="Oliveira C."/>
            <person name="Osipova E."/>
            <person name="Leigh N.D."/>
            <person name="Simon A."/>
            <person name="Yun M.H."/>
        </authorList>
    </citation>
    <scope>NUCLEOTIDE SEQUENCE</scope>
    <source>
        <strain evidence="2">20211129_DDA</strain>
        <tissue evidence="2">Liver</tissue>
    </source>
</reference>
<protein>
    <submittedName>
        <fullName evidence="2">Uncharacterized protein</fullName>
    </submittedName>
</protein>
<keyword evidence="3" id="KW-1185">Reference proteome</keyword>
<proteinExistence type="predicted"/>
<organism evidence="2 3">
    <name type="scientific">Pleurodeles waltl</name>
    <name type="common">Iberian ribbed newt</name>
    <dbReference type="NCBI Taxonomy" id="8319"/>
    <lineage>
        <taxon>Eukaryota</taxon>
        <taxon>Metazoa</taxon>
        <taxon>Chordata</taxon>
        <taxon>Craniata</taxon>
        <taxon>Vertebrata</taxon>
        <taxon>Euteleostomi</taxon>
        <taxon>Amphibia</taxon>
        <taxon>Batrachia</taxon>
        <taxon>Caudata</taxon>
        <taxon>Salamandroidea</taxon>
        <taxon>Salamandridae</taxon>
        <taxon>Pleurodelinae</taxon>
        <taxon>Pleurodeles</taxon>
    </lineage>
</organism>
<gene>
    <name evidence="2" type="ORF">NDU88_005383</name>
</gene>
<dbReference type="AlphaFoldDB" id="A0AAV7UJH0"/>
<dbReference type="Proteomes" id="UP001066276">
    <property type="component" value="Chromosome 3_1"/>
</dbReference>
<sequence length="111" mass="11988">MERRGGGRTHHVFLQTGPALPRRQRSVSRDLRSAARRGPAAPPKPNPPPAMADEDQPATMAWILQEITAVSRTKEGMDASISSLTLETKSIRTDIAETCGDPGDPHVHNTG</sequence>
<comment type="caution">
    <text evidence="2">The sequence shown here is derived from an EMBL/GenBank/DDBJ whole genome shotgun (WGS) entry which is preliminary data.</text>
</comment>
<evidence type="ECO:0000313" key="3">
    <source>
        <dbReference type="Proteomes" id="UP001066276"/>
    </source>
</evidence>